<protein>
    <submittedName>
        <fullName evidence="1">Uncharacterized protein</fullName>
    </submittedName>
</protein>
<dbReference type="InterPro" id="IPR005312">
    <property type="entry name" value="DUF1759"/>
</dbReference>
<gene>
    <name evidence="1" type="ORF">NQ317_017084</name>
</gene>
<organism evidence="1 2">
    <name type="scientific">Molorchus minor</name>
    <dbReference type="NCBI Taxonomy" id="1323400"/>
    <lineage>
        <taxon>Eukaryota</taxon>
        <taxon>Metazoa</taxon>
        <taxon>Ecdysozoa</taxon>
        <taxon>Arthropoda</taxon>
        <taxon>Hexapoda</taxon>
        <taxon>Insecta</taxon>
        <taxon>Pterygota</taxon>
        <taxon>Neoptera</taxon>
        <taxon>Endopterygota</taxon>
        <taxon>Coleoptera</taxon>
        <taxon>Polyphaga</taxon>
        <taxon>Cucujiformia</taxon>
        <taxon>Chrysomeloidea</taxon>
        <taxon>Cerambycidae</taxon>
        <taxon>Lamiinae</taxon>
        <taxon>Monochamini</taxon>
        <taxon>Molorchus</taxon>
    </lineage>
</organism>
<dbReference type="Proteomes" id="UP001162164">
    <property type="component" value="Unassembled WGS sequence"/>
</dbReference>
<dbReference type="Pfam" id="PF03564">
    <property type="entry name" value="DUF1759"/>
    <property type="match status" value="1"/>
</dbReference>
<evidence type="ECO:0000313" key="1">
    <source>
        <dbReference type="EMBL" id="KAJ8985452.1"/>
    </source>
</evidence>
<proteinExistence type="predicted"/>
<keyword evidence="2" id="KW-1185">Reference proteome</keyword>
<reference evidence="1" key="1">
    <citation type="journal article" date="2023" name="Insect Mol. Biol.">
        <title>Genome sequencing provides insights into the evolution of gene families encoding plant cell wall-degrading enzymes in longhorned beetles.</title>
        <authorList>
            <person name="Shin N.R."/>
            <person name="Okamura Y."/>
            <person name="Kirsch R."/>
            <person name="Pauchet Y."/>
        </authorList>
    </citation>
    <scope>NUCLEOTIDE SEQUENCE</scope>
    <source>
        <strain evidence="1">MMC_N1</strain>
    </source>
</reference>
<evidence type="ECO:0000313" key="2">
    <source>
        <dbReference type="Proteomes" id="UP001162164"/>
    </source>
</evidence>
<dbReference type="EMBL" id="JAPWTJ010000014">
    <property type="protein sequence ID" value="KAJ8985452.1"/>
    <property type="molecule type" value="Genomic_DNA"/>
</dbReference>
<sequence length="297" mass="35329">MATLTELKSKRGQLKATITRTRNYFESIDQSRIDSKTITEINIRLSKIEPLLDEFNNVQLEIEHLCKEMLDYDETIDENERYTFEQNYYSLLTDMKHLMTLNNTISNIQSVQTTSPSSQSQLLQQIKLPTISLPNFDGQYNEWVEFRDCFNALINDNVALTKIQKFYYLRSSLRKEALQIIESLQVSAENYDIAWKLLNERFEQKSLIIHSHVKAIFDYPCLTKENHSELRKLFDTITKHLRSLKTLGQPTDKWDTLVIYIITSKMDSVTRREWELFKKRIRYARNERHKQIPKRTM</sequence>
<dbReference type="PANTHER" id="PTHR22954:SF3">
    <property type="entry name" value="PROTEIN CBG08539"/>
    <property type="match status" value="1"/>
</dbReference>
<accession>A0ABQ9K602</accession>
<comment type="caution">
    <text evidence="1">The sequence shown here is derived from an EMBL/GenBank/DDBJ whole genome shotgun (WGS) entry which is preliminary data.</text>
</comment>
<name>A0ABQ9K602_9CUCU</name>
<dbReference type="PANTHER" id="PTHR22954">
    <property type="entry name" value="RETROVIRAL PROTEASE-RELATED"/>
    <property type="match status" value="1"/>
</dbReference>